<evidence type="ECO:0000256" key="1">
    <source>
        <dbReference type="ARBA" id="ARBA00004496"/>
    </source>
</evidence>
<dbReference type="FunCoup" id="T1G7K9">
    <property type="interactions" value="164"/>
</dbReference>
<dbReference type="NCBIfam" id="TIGR01500">
    <property type="entry name" value="sepiapter_red"/>
    <property type="match status" value="1"/>
</dbReference>
<dbReference type="Proteomes" id="UP000015101">
    <property type="component" value="Unassembled WGS sequence"/>
</dbReference>
<name>T1G7K9_HELRO</name>
<evidence type="ECO:0000256" key="2">
    <source>
        <dbReference type="ARBA" id="ARBA00010483"/>
    </source>
</evidence>
<dbReference type="Pfam" id="PF00106">
    <property type="entry name" value="adh_short"/>
    <property type="match status" value="1"/>
</dbReference>
<sequence>MSSFYHRRTFCLITGASRGFGEGLALKFASKFAPKSVIVLVARNETRLNSVKLKVNSLRSDVLVFTMTADLCDIDGEVFEDNLKAQLKNNNLSSSDFNQCLLLQNAGSAGDLSLRVLQQNDKKLLDEYWSLNLTSALIINSLFFSIFTNLQTKHRYVVQISSLLAIKPFKSWGLYCAAKAARDMIFSVISKEEPDIRVLSYAPGPLQTDMFQQAMDEIADVDTLAVFKGLWESAKSVLSCEQSAEKLSMLLHFDVFQSGSHVDYYEVNDCGEITSTN</sequence>
<dbReference type="PANTHER" id="PTHR44085">
    <property type="entry name" value="SEPIAPTERIN REDUCTASE"/>
    <property type="match status" value="1"/>
</dbReference>
<reference evidence="10 12" key="2">
    <citation type="journal article" date="2013" name="Nature">
        <title>Insights into bilaterian evolution from three spiralian genomes.</title>
        <authorList>
            <person name="Simakov O."/>
            <person name="Marletaz F."/>
            <person name="Cho S.J."/>
            <person name="Edsinger-Gonzales E."/>
            <person name="Havlak P."/>
            <person name="Hellsten U."/>
            <person name="Kuo D.H."/>
            <person name="Larsson T."/>
            <person name="Lv J."/>
            <person name="Arendt D."/>
            <person name="Savage R."/>
            <person name="Osoegawa K."/>
            <person name="de Jong P."/>
            <person name="Grimwood J."/>
            <person name="Chapman J.A."/>
            <person name="Shapiro H."/>
            <person name="Aerts A."/>
            <person name="Otillar R.P."/>
            <person name="Terry A.Y."/>
            <person name="Boore J.L."/>
            <person name="Grigoriev I.V."/>
            <person name="Lindberg D.R."/>
            <person name="Seaver E.C."/>
            <person name="Weisblat D.A."/>
            <person name="Putnam N.H."/>
            <person name="Rokhsar D.S."/>
        </authorList>
    </citation>
    <scope>NUCLEOTIDE SEQUENCE</scope>
</reference>
<evidence type="ECO:0000313" key="11">
    <source>
        <dbReference type="EnsemblMetazoa" id="HelroP90077"/>
    </source>
</evidence>
<keyword evidence="7" id="KW-0521">NADP</keyword>
<dbReference type="PANTHER" id="PTHR44085:SF2">
    <property type="entry name" value="SEPIAPTERIN REDUCTASE"/>
    <property type="match status" value="1"/>
</dbReference>
<dbReference type="EnsemblMetazoa" id="HelroT90077">
    <property type="protein sequence ID" value="HelroP90077"/>
    <property type="gene ID" value="HelroG90077"/>
</dbReference>
<keyword evidence="6" id="KW-0963">Cytoplasm</keyword>
<dbReference type="GO" id="GO:0004757">
    <property type="term" value="F:sepiapterin reductase (NADP+) activity"/>
    <property type="evidence" value="ECO:0000318"/>
    <property type="project" value="GO_Central"/>
</dbReference>
<dbReference type="GeneID" id="20217056"/>
<reference evidence="9" key="3">
    <citation type="journal article" date="2014" name="Front. Zool.">
        <title>Evolution of clitellate phaosomes from rhabdomeric photoreceptor cells of polychaetes - a study in the leech Helobdella robusta (Annelida, Sedentaria, Clitellata).</title>
        <authorList>
            <person name="Doering C."/>
            <person name="Gosda J."/>
            <person name="Tessmar-Raible K."/>
            <person name="Hausen H."/>
            <person name="Arendt D."/>
            <person name="Purschke G."/>
        </authorList>
    </citation>
    <scope>NUCLEOTIDE SEQUENCE</scope>
    <source>
        <strain evidence="9">TX</strain>
    </source>
</reference>
<dbReference type="STRING" id="6412.T1G7K9"/>
<dbReference type="RefSeq" id="XP_009029888.1">
    <property type="nucleotide sequence ID" value="XM_009031640.1"/>
</dbReference>
<evidence type="ECO:0000313" key="10">
    <source>
        <dbReference type="EMBL" id="ESN91994.1"/>
    </source>
</evidence>
<dbReference type="InterPro" id="IPR036291">
    <property type="entry name" value="NAD(P)-bd_dom_sf"/>
</dbReference>
<comment type="subcellular location">
    <subcellularLocation>
        <location evidence="1">Cytoplasm</location>
    </subcellularLocation>
</comment>
<dbReference type="EMBL" id="KB097680">
    <property type="protein sequence ID" value="ESN91994.1"/>
    <property type="molecule type" value="Genomic_DNA"/>
</dbReference>
<organism evidence="11 12">
    <name type="scientific">Helobdella robusta</name>
    <name type="common">Californian leech</name>
    <dbReference type="NCBI Taxonomy" id="6412"/>
    <lineage>
        <taxon>Eukaryota</taxon>
        <taxon>Metazoa</taxon>
        <taxon>Spiralia</taxon>
        <taxon>Lophotrochozoa</taxon>
        <taxon>Annelida</taxon>
        <taxon>Clitellata</taxon>
        <taxon>Hirudinea</taxon>
        <taxon>Rhynchobdellida</taxon>
        <taxon>Glossiphoniidae</taxon>
        <taxon>Helobdella</taxon>
    </lineage>
</organism>
<dbReference type="Gene3D" id="3.40.50.720">
    <property type="entry name" value="NAD(P)-binding Rossmann-like Domain"/>
    <property type="match status" value="1"/>
</dbReference>
<dbReference type="AlphaFoldDB" id="T1G7K9"/>
<dbReference type="OrthoDB" id="153074at2759"/>
<dbReference type="GO" id="GO:0005737">
    <property type="term" value="C:cytoplasm"/>
    <property type="evidence" value="ECO:0007669"/>
    <property type="project" value="UniProtKB-SubCell"/>
</dbReference>
<protein>
    <recommendedName>
        <fullName evidence="5">Sepiapterin reductase</fullName>
        <ecNumber evidence="4">1.1.1.153</ecNumber>
    </recommendedName>
</protein>
<dbReference type="EC" id="1.1.1.153" evidence="4"/>
<evidence type="ECO:0000256" key="6">
    <source>
        <dbReference type="ARBA" id="ARBA00022490"/>
    </source>
</evidence>
<dbReference type="eggNOG" id="KOG1204">
    <property type="taxonomic scope" value="Eukaryota"/>
</dbReference>
<evidence type="ECO:0000313" key="12">
    <source>
        <dbReference type="Proteomes" id="UP000015101"/>
    </source>
</evidence>
<dbReference type="FunFam" id="3.40.50.720:FF:000259">
    <property type="entry name" value="Sepiapterin reductase"/>
    <property type="match status" value="1"/>
</dbReference>
<dbReference type="InterPro" id="IPR051721">
    <property type="entry name" value="Biopterin_syn/organic_redct"/>
</dbReference>
<evidence type="ECO:0000256" key="5">
    <source>
        <dbReference type="ARBA" id="ARBA00019170"/>
    </source>
</evidence>
<evidence type="ECO:0000256" key="8">
    <source>
        <dbReference type="ARBA" id="ARBA00023002"/>
    </source>
</evidence>
<reference evidence="12" key="1">
    <citation type="submission" date="2012-12" db="EMBL/GenBank/DDBJ databases">
        <authorList>
            <person name="Hellsten U."/>
            <person name="Grimwood J."/>
            <person name="Chapman J.A."/>
            <person name="Shapiro H."/>
            <person name="Aerts A."/>
            <person name="Otillar R.P."/>
            <person name="Terry A.Y."/>
            <person name="Boore J.L."/>
            <person name="Simakov O."/>
            <person name="Marletaz F."/>
            <person name="Cho S.-J."/>
            <person name="Edsinger-Gonzales E."/>
            <person name="Havlak P."/>
            <person name="Kuo D.-H."/>
            <person name="Larsson T."/>
            <person name="Lv J."/>
            <person name="Arendt D."/>
            <person name="Savage R."/>
            <person name="Osoegawa K."/>
            <person name="de Jong P."/>
            <person name="Lindberg D.R."/>
            <person name="Seaver E.C."/>
            <person name="Weisblat D.A."/>
            <person name="Putnam N.H."/>
            <person name="Grigoriev I.V."/>
            <person name="Rokhsar D.S."/>
        </authorList>
    </citation>
    <scope>NUCLEOTIDE SEQUENCE</scope>
</reference>
<dbReference type="HOGENOM" id="CLU_010194_2_11_1"/>
<evidence type="ECO:0000256" key="3">
    <source>
        <dbReference type="ARBA" id="ARBA00011738"/>
    </source>
</evidence>
<dbReference type="GO" id="GO:0006729">
    <property type="term" value="P:tetrahydrobiopterin biosynthetic process"/>
    <property type="evidence" value="ECO:0000318"/>
    <property type="project" value="GO_Central"/>
</dbReference>
<comment type="similarity">
    <text evidence="2">Belongs to the sepiapterin reductase family.</text>
</comment>
<dbReference type="EMBL" id="KF613601">
    <property type="protein sequence ID" value="AID66632.1"/>
    <property type="molecule type" value="mRNA"/>
</dbReference>
<comment type="subunit">
    <text evidence="3">Homodimer.</text>
</comment>
<accession>T1G7K9</accession>
<dbReference type="EMBL" id="AMQM01007880">
    <property type="status" value="NOT_ANNOTATED_CDS"/>
    <property type="molecule type" value="Genomic_DNA"/>
</dbReference>
<dbReference type="KEGG" id="hro:HELRODRAFT_90077"/>
<evidence type="ECO:0000313" key="9">
    <source>
        <dbReference type="EMBL" id="AID66632.1"/>
    </source>
</evidence>
<dbReference type="InterPro" id="IPR006393">
    <property type="entry name" value="Sepiapterin_red"/>
</dbReference>
<reference evidence="11" key="4">
    <citation type="submission" date="2015-06" db="UniProtKB">
        <authorList>
            <consortium name="EnsemblMetazoa"/>
        </authorList>
    </citation>
    <scope>IDENTIFICATION</scope>
</reference>
<dbReference type="OMA" id="MTVQVQR"/>
<dbReference type="InterPro" id="IPR002347">
    <property type="entry name" value="SDR_fam"/>
</dbReference>
<evidence type="ECO:0000256" key="4">
    <source>
        <dbReference type="ARBA" id="ARBA00013075"/>
    </source>
</evidence>
<dbReference type="CTD" id="20217056"/>
<dbReference type="InParanoid" id="T1G7K9"/>
<dbReference type="PRINTS" id="PR00081">
    <property type="entry name" value="GDHRDH"/>
</dbReference>
<gene>
    <name evidence="11" type="primary">20217056</name>
    <name evidence="10" type="ORF">HELRODRAFT_90077</name>
</gene>
<dbReference type="SUPFAM" id="SSF51735">
    <property type="entry name" value="NAD(P)-binding Rossmann-fold domains"/>
    <property type="match status" value="1"/>
</dbReference>
<evidence type="ECO:0000256" key="7">
    <source>
        <dbReference type="ARBA" id="ARBA00022857"/>
    </source>
</evidence>
<keyword evidence="12" id="KW-1185">Reference proteome</keyword>
<proteinExistence type="evidence at transcript level"/>
<keyword evidence="8" id="KW-0560">Oxidoreductase</keyword>